<feature type="region of interest" description="Disordered" evidence="6">
    <location>
        <begin position="85"/>
        <end position="108"/>
    </location>
</feature>
<feature type="compositionally biased region" description="Basic and acidic residues" evidence="6">
    <location>
        <begin position="193"/>
        <end position="204"/>
    </location>
</feature>
<organism evidence="8 9">
    <name type="scientific">Actinoplanes sandaracinus</name>
    <dbReference type="NCBI Taxonomy" id="3045177"/>
    <lineage>
        <taxon>Bacteria</taxon>
        <taxon>Bacillati</taxon>
        <taxon>Actinomycetota</taxon>
        <taxon>Actinomycetes</taxon>
        <taxon>Micromonosporales</taxon>
        <taxon>Micromonosporaceae</taxon>
        <taxon>Actinoplanes</taxon>
    </lineage>
</organism>
<keyword evidence="2" id="KW-0663">Pyridoxal phosphate</keyword>
<dbReference type="SUPFAM" id="SSF53383">
    <property type="entry name" value="PLP-dependent transferases"/>
    <property type="match status" value="1"/>
</dbReference>
<dbReference type="Gene3D" id="1.10.10.10">
    <property type="entry name" value="Winged helix-like DNA-binding domain superfamily/Winged helix DNA-binding domain"/>
    <property type="match status" value="1"/>
</dbReference>
<evidence type="ECO:0000256" key="3">
    <source>
        <dbReference type="ARBA" id="ARBA00023015"/>
    </source>
</evidence>
<dbReference type="SUPFAM" id="SSF46785">
    <property type="entry name" value="Winged helix' DNA-binding domain"/>
    <property type="match status" value="1"/>
</dbReference>
<feature type="region of interest" description="Disordered" evidence="6">
    <location>
        <begin position="177"/>
        <end position="204"/>
    </location>
</feature>
<dbReference type="EMBL" id="JASCTH010000034">
    <property type="protein sequence ID" value="MDI6104517.1"/>
    <property type="molecule type" value="Genomic_DNA"/>
</dbReference>
<keyword evidence="4" id="KW-0238">DNA-binding</keyword>
<evidence type="ECO:0000256" key="6">
    <source>
        <dbReference type="SAM" id="MobiDB-lite"/>
    </source>
</evidence>
<evidence type="ECO:0000313" key="9">
    <source>
        <dbReference type="Proteomes" id="UP001241758"/>
    </source>
</evidence>
<dbReference type="SMART" id="SM00345">
    <property type="entry name" value="HTH_GNTR"/>
    <property type="match status" value="1"/>
</dbReference>
<dbReference type="InterPro" id="IPR051446">
    <property type="entry name" value="HTH_trans_reg/aminotransferase"/>
</dbReference>
<feature type="domain" description="HTH gntR-type" evidence="7">
    <location>
        <begin position="12"/>
        <end position="80"/>
    </location>
</feature>
<evidence type="ECO:0000256" key="5">
    <source>
        <dbReference type="ARBA" id="ARBA00023163"/>
    </source>
</evidence>
<dbReference type="Pfam" id="PF00392">
    <property type="entry name" value="GntR"/>
    <property type="match status" value="1"/>
</dbReference>
<keyword evidence="5" id="KW-0804">Transcription</keyword>
<dbReference type="Gene3D" id="3.40.640.10">
    <property type="entry name" value="Type I PLP-dependent aspartate aminotransferase-like (Major domain)"/>
    <property type="match status" value="1"/>
</dbReference>
<dbReference type="PRINTS" id="PR00035">
    <property type="entry name" value="HTHGNTR"/>
</dbReference>
<dbReference type="PANTHER" id="PTHR46577">
    <property type="entry name" value="HTH-TYPE TRANSCRIPTIONAL REGULATORY PROTEIN GABR"/>
    <property type="match status" value="1"/>
</dbReference>
<reference evidence="8 9" key="1">
    <citation type="submission" date="2023-05" db="EMBL/GenBank/DDBJ databases">
        <title>Actinoplanes sp. NEAU-A12 genome sequencing.</title>
        <authorList>
            <person name="Wang Z.-S."/>
        </authorList>
    </citation>
    <scope>NUCLEOTIDE SEQUENCE [LARGE SCALE GENOMIC DNA]</scope>
    <source>
        <strain evidence="8 9">NEAU-A12</strain>
    </source>
</reference>
<dbReference type="InterPro" id="IPR000524">
    <property type="entry name" value="Tscrpt_reg_HTH_GntR"/>
</dbReference>
<dbReference type="PANTHER" id="PTHR46577:SF1">
    <property type="entry name" value="HTH-TYPE TRANSCRIPTIONAL REGULATORY PROTEIN GABR"/>
    <property type="match status" value="1"/>
</dbReference>
<keyword evidence="9" id="KW-1185">Reference proteome</keyword>
<comment type="similarity">
    <text evidence="1">In the C-terminal section; belongs to the class-I pyridoxal-phosphate-dependent aminotransferase family.</text>
</comment>
<dbReference type="RefSeq" id="WP_282765906.1">
    <property type="nucleotide sequence ID" value="NZ_JASCTH010000034.1"/>
</dbReference>
<proteinExistence type="inferred from homology"/>
<dbReference type="InterPro" id="IPR036390">
    <property type="entry name" value="WH_DNA-bd_sf"/>
</dbReference>
<protein>
    <submittedName>
        <fullName evidence="8">GntR family transcriptional regulator</fullName>
    </submittedName>
</protein>
<dbReference type="InterPro" id="IPR036388">
    <property type="entry name" value="WH-like_DNA-bd_sf"/>
</dbReference>
<evidence type="ECO:0000259" key="7">
    <source>
        <dbReference type="PROSITE" id="PS50949"/>
    </source>
</evidence>
<sequence>MELILDLEPGTAGRTAAVYRALRSAVLDGRIPAGHRLPSTRVLAADLGVSRGTVAGAYERLVAEGFLTARVGAGTFVTAGAPRPSAVARRTPAGPLRPHAGWTLTPEPASGAVPAPRYDFRTGIPDARLFPFDTWRRLVSAELRLGANGPGTYAEPSGHPALRAALARYLGYAPSGSATPPHVVVTNGTPARPRPDRPRAAAPR</sequence>
<gene>
    <name evidence="8" type="ORF">QLQ12_38600</name>
</gene>
<dbReference type="InterPro" id="IPR015421">
    <property type="entry name" value="PyrdxlP-dep_Trfase_major"/>
</dbReference>
<evidence type="ECO:0000313" key="8">
    <source>
        <dbReference type="EMBL" id="MDI6104517.1"/>
    </source>
</evidence>
<evidence type="ECO:0000256" key="1">
    <source>
        <dbReference type="ARBA" id="ARBA00005384"/>
    </source>
</evidence>
<evidence type="ECO:0000256" key="4">
    <source>
        <dbReference type="ARBA" id="ARBA00023125"/>
    </source>
</evidence>
<dbReference type="InterPro" id="IPR015424">
    <property type="entry name" value="PyrdxlP-dep_Trfase"/>
</dbReference>
<accession>A0ABT6WXP8</accession>
<dbReference type="PROSITE" id="PS50949">
    <property type="entry name" value="HTH_GNTR"/>
    <property type="match status" value="1"/>
</dbReference>
<evidence type="ECO:0000256" key="2">
    <source>
        <dbReference type="ARBA" id="ARBA00022898"/>
    </source>
</evidence>
<dbReference type="Proteomes" id="UP001241758">
    <property type="component" value="Unassembled WGS sequence"/>
</dbReference>
<name>A0ABT6WXP8_9ACTN</name>
<dbReference type="CDD" id="cd07377">
    <property type="entry name" value="WHTH_GntR"/>
    <property type="match status" value="1"/>
</dbReference>
<keyword evidence="3" id="KW-0805">Transcription regulation</keyword>
<comment type="caution">
    <text evidence="8">The sequence shown here is derived from an EMBL/GenBank/DDBJ whole genome shotgun (WGS) entry which is preliminary data.</text>
</comment>